<keyword evidence="4" id="KW-0564">Palmitate</keyword>
<organism evidence="6 7">
    <name type="scientific">Marinobacterium rhizophilum</name>
    <dbReference type="NCBI Taxonomy" id="420402"/>
    <lineage>
        <taxon>Bacteria</taxon>
        <taxon>Pseudomonadati</taxon>
        <taxon>Pseudomonadota</taxon>
        <taxon>Gammaproteobacteria</taxon>
        <taxon>Oceanospirillales</taxon>
        <taxon>Oceanospirillaceae</taxon>
        <taxon>Marinobacterium</taxon>
    </lineage>
</organism>
<evidence type="ECO:0000256" key="2">
    <source>
        <dbReference type="ARBA" id="ARBA00023136"/>
    </source>
</evidence>
<reference evidence="6" key="1">
    <citation type="submission" date="2021-04" db="EMBL/GenBank/DDBJ databases">
        <title>Oceanospirillales bacteria with DddD are important DMSP degraders in coastal seawater.</title>
        <authorList>
            <person name="Liu J."/>
        </authorList>
    </citation>
    <scope>NUCLEOTIDE SEQUENCE</scope>
    <source>
        <strain evidence="6">D13-1</strain>
    </source>
</reference>
<evidence type="ECO:0000256" key="1">
    <source>
        <dbReference type="ARBA" id="ARBA00022729"/>
    </source>
</evidence>
<comment type="function">
    <text evidence="4">Part of the outer membrane protein assembly complex, which is involved in assembly and insertion of beta-barrel proteins into the outer membrane.</text>
</comment>
<comment type="subcellular location">
    <subcellularLocation>
        <location evidence="4">Cell outer membrane</location>
        <topology evidence="4">Lipid-anchor</topology>
    </subcellularLocation>
</comment>
<dbReference type="HAMAP" id="MF_00925">
    <property type="entry name" value="OM_assembly_BamE"/>
    <property type="match status" value="1"/>
</dbReference>
<dbReference type="InterPro" id="IPR037873">
    <property type="entry name" value="BamE-like"/>
</dbReference>
<dbReference type="Gene3D" id="3.30.1450.10">
    <property type="match status" value="1"/>
</dbReference>
<keyword evidence="1 4" id="KW-0732">Signal</keyword>
<evidence type="ECO:0000259" key="5">
    <source>
        <dbReference type="Pfam" id="PF04355"/>
    </source>
</evidence>
<keyword evidence="2 4" id="KW-0472">Membrane</keyword>
<dbReference type="Proteomes" id="UP001058461">
    <property type="component" value="Chromosome"/>
</dbReference>
<dbReference type="PROSITE" id="PS51257">
    <property type="entry name" value="PROKAR_LIPOPROTEIN"/>
    <property type="match status" value="1"/>
</dbReference>
<dbReference type="PANTHER" id="PTHR37482">
    <property type="entry name" value="OUTER MEMBRANE PROTEIN ASSEMBLY FACTOR BAME"/>
    <property type="match status" value="1"/>
</dbReference>
<proteinExistence type="inferred from homology"/>
<name>A0ABY5HGM0_9GAMM</name>
<evidence type="ECO:0000256" key="4">
    <source>
        <dbReference type="HAMAP-Rule" id="MF_00925"/>
    </source>
</evidence>
<dbReference type="Pfam" id="PF04355">
    <property type="entry name" value="BamE"/>
    <property type="match status" value="1"/>
</dbReference>
<evidence type="ECO:0000313" key="7">
    <source>
        <dbReference type="Proteomes" id="UP001058461"/>
    </source>
</evidence>
<dbReference type="RefSeq" id="WP_255852439.1">
    <property type="nucleotide sequence ID" value="NZ_CP073347.1"/>
</dbReference>
<sequence>MQIRKVLIGITASILITGCAEFPGVHKIDIPQGNVVTQEMVNQLKPGMTRNQVRFVMGTPLITDTFSPDRWDYIYSMKLGGEARTQEGVSLYFDGDQLSRISGDYRPVAAQ</sequence>
<evidence type="ECO:0000256" key="3">
    <source>
        <dbReference type="ARBA" id="ARBA00023237"/>
    </source>
</evidence>
<comment type="subunit">
    <text evidence="4">Part of the Bam complex.</text>
</comment>
<keyword evidence="4" id="KW-0449">Lipoprotein</keyword>
<accession>A0ABY5HGM0</accession>
<evidence type="ECO:0000313" key="6">
    <source>
        <dbReference type="EMBL" id="UTW10400.1"/>
    </source>
</evidence>
<comment type="similarity">
    <text evidence="4">Belongs to the BamE family.</text>
</comment>
<feature type="domain" description="Outer membrane protein assembly factor BamE" evidence="5">
    <location>
        <begin position="33"/>
        <end position="102"/>
    </location>
</feature>
<dbReference type="EMBL" id="CP073347">
    <property type="protein sequence ID" value="UTW10400.1"/>
    <property type="molecule type" value="Genomic_DNA"/>
</dbReference>
<gene>
    <name evidence="4" type="primary">bamE</name>
    <name evidence="6" type="ORF">KDW95_13945</name>
</gene>
<keyword evidence="3 4" id="KW-0998">Cell outer membrane</keyword>
<dbReference type="PANTHER" id="PTHR37482:SF1">
    <property type="entry name" value="OUTER MEMBRANE PROTEIN ASSEMBLY FACTOR BAME"/>
    <property type="match status" value="1"/>
</dbReference>
<dbReference type="InterPro" id="IPR007450">
    <property type="entry name" value="BamE_dom"/>
</dbReference>
<keyword evidence="7" id="KW-1185">Reference proteome</keyword>
<dbReference type="InterPro" id="IPR026592">
    <property type="entry name" value="BamE"/>
</dbReference>
<protein>
    <recommendedName>
        <fullName evidence="4">Outer membrane protein assembly factor BamE</fullName>
    </recommendedName>
</protein>